<dbReference type="AlphaFoldDB" id="A0A392RXP0"/>
<feature type="non-terminal residue" evidence="1">
    <location>
        <position position="41"/>
    </location>
</feature>
<sequence length="41" mass="4776">MIYGRLSEWNCRQDHDFVGLSEAADQAGDLWIAQFECLEEE</sequence>
<evidence type="ECO:0000313" key="2">
    <source>
        <dbReference type="Proteomes" id="UP000265520"/>
    </source>
</evidence>
<evidence type="ECO:0000313" key="1">
    <source>
        <dbReference type="EMBL" id="MCI41401.1"/>
    </source>
</evidence>
<comment type="caution">
    <text evidence="1">The sequence shown here is derived from an EMBL/GenBank/DDBJ whole genome shotgun (WGS) entry which is preliminary data.</text>
</comment>
<proteinExistence type="predicted"/>
<accession>A0A392RXP0</accession>
<dbReference type="EMBL" id="LXQA010291909">
    <property type="protein sequence ID" value="MCI41401.1"/>
    <property type="molecule type" value="Genomic_DNA"/>
</dbReference>
<organism evidence="1 2">
    <name type="scientific">Trifolium medium</name>
    <dbReference type="NCBI Taxonomy" id="97028"/>
    <lineage>
        <taxon>Eukaryota</taxon>
        <taxon>Viridiplantae</taxon>
        <taxon>Streptophyta</taxon>
        <taxon>Embryophyta</taxon>
        <taxon>Tracheophyta</taxon>
        <taxon>Spermatophyta</taxon>
        <taxon>Magnoliopsida</taxon>
        <taxon>eudicotyledons</taxon>
        <taxon>Gunneridae</taxon>
        <taxon>Pentapetalae</taxon>
        <taxon>rosids</taxon>
        <taxon>fabids</taxon>
        <taxon>Fabales</taxon>
        <taxon>Fabaceae</taxon>
        <taxon>Papilionoideae</taxon>
        <taxon>50 kb inversion clade</taxon>
        <taxon>NPAAA clade</taxon>
        <taxon>Hologalegina</taxon>
        <taxon>IRL clade</taxon>
        <taxon>Trifolieae</taxon>
        <taxon>Trifolium</taxon>
    </lineage>
</organism>
<dbReference type="Proteomes" id="UP000265520">
    <property type="component" value="Unassembled WGS sequence"/>
</dbReference>
<reference evidence="1 2" key="1">
    <citation type="journal article" date="2018" name="Front. Plant Sci.">
        <title>Red Clover (Trifolium pratense) and Zigzag Clover (T. medium) - A Picture of Genomic Similarities and Differences.</title>
        <authorList>
            <person name="Dluhosova J."/>
            <person name="Istvanek J."/>
            <person name="Nedelnik J."/>
            <person name="Repkova J."/>
        </authorList>
    </citation>
    <scope>NUCLEOTIDE SEQUENCE [LARGE SCALE GENOMIC DNA]</scope>
    <source>
        <strain evidence="2">cv. 10/8</strain>
        <tissue evidence="1">Leaf</tissue>
    </source>
</reference>
<protein>
    <submittedName>
        <fullName evidence="1">Uncharacterized protein</fullName>
    </submittedName>
</protein>
<name>A0A392RXP0_9FABA</name>
<keyword evidence="2" id="KW-1185">Reference proteome</keyword>